<gene>
    <name evidence="1" type="ORF">EV213_110126</name>
</gene>
<protein>
    <submittedName>
        <fullName evidence="1">Uncharacterized protein</fullName>
    </submittedName>
</protein>
<accession>A0A4R6U1S1</accession>
<comment type="caution">
    <text evidence="1">The sequence shown here is derived from an EMBL/GenBank/DDBJ whole genome shotgun (WGS) entry which is preliminary data.</text>
</comment>
<dbReference type="Proteomes" id="UP000295632">
    <property type="component" value="Unassembled WGS sequence"/>
</dbReference>
<keyword evidence="2" id="KW-1185">Reference proteome</keyword>
<evidence type="ECO:0000313" key="2">
    <source>
        <dbReference type="Proteomes" id="UP000295632"/>
    </source>
</evidence>
<dbReference type="AlphaFoldDB" id="A0A4R6U1S1"/>
<dbReference type="OrthoDB" id="8778044at2"/>
<sequence length="161" mass="18844">MKKLYKQCGFIAGTVLLIFLAIDIYKYSQIFIWDSGAAYIRDATEQGDPFEMNDVTDFAWDRFYVFGPYMSREQMEETVGQKWTTHSYPGYLLYQRSYLGAYPHDSECCNSVVFMNKDDVVRDIFFNRSDVDFSNLPFGRAITREEAYIVVVEEHLLILPD</sequence>
<evidence type="ECO:0000313" key="1">
    <source>
        <dbReference type="EMBL" id="TDQ38379.1"/>
    </source>
</evidence>
<reference evidence="1 2" key="1">
    <citation type="submission" date="2019-03" db="EMBL/GenBank/DDBJ databases">
        <title>Genomic Encyclopedia of Type Strains, Phase IV (KMG-IV): sequencing the most valuable type-strain genomes for metagenomic binning, comparative biology and taxonomic classification.</title>
        <authorList>
            <person name="Goeker M."/>
        </authorList>
    </citation>
    <scope>NUCLEOTIDE SEQUENCE [LARGE SCALE GENOMIC DNA]</scope>
    <source>
        <strain evidence="1 2">DSM 28697</strain>
    </source>
</reference>
<dbReference type="RefSeq" id="WP_133580952.1">
    <property type="nucleotide sequence ID" value="NZ_SNYJ01000010.1"/>
</dbReference>
<dbReference type="EMBL" id="SNYJ01000010">
    <property type="protein sequence ID" value="TDQ38379.1"/>
    <property type="molecule type" value="Genomic_DNA"/>
</dbReference>
<proteinExistence type="predicted"/>
<name>A0A4R6U1S1_9BACI</name>
<organism evidence="1 2">
    <name type="scientific">Aureibacillus halotolerans</name>
    <dbReference type="NCBI Taxonomy" id="1508390"/>
    <lineage>
        <taxon>Bacteria</taxon>
        <taxon>Bacillati</taxon>
        <taxon>Bacillota</taxon>
        <taxon>Bacilli</taxon>
        <taxon>Bacillales</taxon>
        <taxon>Bacillaceae</taxon>
        <taxon>Aureibacillus</taxon>
    </lineage>
</organism>